<sequence length="61" mass="7104">MGINRWSDIEERKRNETDAKAGDELPEEKKGDASSRVEASEEPTEDREKREVVEKLKERES</sequence>
<gene>
    <name evidence="2" type="ORF">AVDCRST_MAG14-2325</name>
</gene>
<protein>
    <submittedName>
        <fullName evidence="2">Uncharacterized protein</fullName>
    </submittedName>
</protein>
<dbReference type="AlphaFoldDB" id="A0A6J4R098"/>
<accession>A0A6J4R098</accession>
<name>A0A6J4R098_9ACTN</name>
<reference evidence="2" key="1">
    <citation type="submission" date="2020-02" db="EMBL/GenBank/DDBJ databases">
        <authorList>
            <person name="Meier V. D."/>
        </authorList>
    </citation>
    <scope>NUCLEOTIDE SEQUENCE</scope>
    <source>
        <strain evidence="2">AVDCRST_MAG14</strain>
    </source>
</reference>
<proteinExistence type="predicted"/>
<feature type="compositionally biased region" description="Basic and acidic residues" evidence="1">
    <location>
        <begin position="7"/>
        <end position="39"/>
    </location>
</feature>
<dbReference type="EMBL" id="CADCVG010000095">
    <property type="protein sequence ID" value="CAA9460314.1"/>
    <property type="molecule type" value="Genomic_DNA"/>
</dbReference>
<feature type="compositionally biased region" description="Basic and acidic residues" evidence="1">
    <location>
        <begin position="46"/>
        <end position="61"/>
    </location>
</feature>
<evidence type="ECO:0000313" key="2">
    <source>
        <dbReference type="EMBL" id="CAA9460314.1"/>
    </source>
</evidence>
<feature type="region of interest" description="Disordered" evidence="1">
    <location>
        <begin position="1"/>
        <end position="61"/>
    </location>
</feature>
<organism evidence="2">
    <name type="scientific">uncultured Rubrobacteraceae bacterium</name>
    <dbReference type="NCBI Taxonomy" id="349277"/>
    <lineage>
        <taxon>Bacteria</taxon>
        <taxon>Bacillati</taxon>
        <taxon>Actinomycetota</taxon>
        <taxon>Rubrobacteria</taxon>
        <taxon>Rubrobacterales</taxon>
        <taxon>Rubrobacteraceae</taxon>
        <taxon>environmental samples</taxon>
    </lineage>
</organism>
<evidence type="ECO:0000256" key="1">
    <source>
        <dbReference type="SAM" id="MobiDB-lite"/>
    </source>
</evidence>